<evidence type="ECO:0000256" key="3">
    <source>
        <dbReference type="ARBA" id="ARBA00022989"/>
    </source>
</evidence>
<sequence length="81" mass="8725">MSQRFSARAVLGGSALLLVAAIVLGAVSGAYAISLSQLWNVLTTLGQGADKSPEHLVFLNIRLPRLLLGWRPGQGWAWRAR</sequence>
<keyword evidence="2" id="KW-0812">Transmembrane</keyword>
<accession>A0A679IY06</accession>
<dbReference type="SUPFAM" id="SSF81345">
    <property type="entry name" value="ABC transporter involved in vitamin B12 uptake, BtuC"/>
    <property type="match status" value="1"/>
</dbReference>
<gene>
    <name evidence="5" type="ORF">VVAX_02458</name>
</gene>
<proteinExistence type="predicted"/>
<comment type="subcellular location">
    <subcellularLocation>
        <location evidence="1">Membrane</location>
        <topology evidence="1">Multi-pass membrane protein</topology>
    </subcellularLocation>
</comment>
<dbReference type="Gene3D" id="1.10.3470.10">
    <property type="entry name" value="ABC transporter involved in vitamin B12 uptake, BtuC"/>
    <property type="match status" value="1"/>
</dbReference>
<keyword evidence="4" id="KW-0472">Membrane</keyword>
<evidence type="ECO:0000256" key="2">
    <source>
        <dbReference type="ARBA" id="ARBA00022692"/>
    </source>
</evidence>
<reference evidence="5" key="1">
    <citation type="submission" date="2019-12" db="EMBL/GenBank/DDBJ databases">
        <authorList>
            <person name="Cremers G."/>
        </authorList>
    </citation>
    <scope>NUCLEOTIDE SEQUENCE</scope>
    <source>
        <strain evidence="5">Vvax</strain>
    </source>
</reference>
<dbReference type="AlphaFoldDB" id="A0A679IY06"/>
<keyword evidence="3" id="KW-1133">Transmembrane helix</keyword>
<evidence type="ECO:0000256" key="4">
    <source>
        <dbReference type="ARBA" id="ARBA00023136"/>
    </source>
</evidence>
<evidence type="ECO:0000313" key="5">
    <source>
        <dbReference type="EMBL" id="CAA2103828.1"/>
    </source>
</evidence>
<evidence type="ECO:0000256" key="1">
    <source>
        <dbReference type="ARBA" id="ARBA00004141"/>
    </source>
</evidence>
<name>A0A679IY06_VARPD</name>
<protein>
    <submittedName>
        <fullName evidence="5">Uncharacterized protein</fullName>
    </submittedName>
</protein>
<dbReference type="InterPro" id="IPR037294">
    <property type="entry name" value="ABC_BtuC-like"/>
</dbReference>
<organism evidence="5">
    <name type="scientific">Variovorax paradoxus</name>
    <dbReference type="NCBI Taxonomy" id="34073"/>
    <lineage>
        <taxon>Bacteria</taxon>
        <taxon>Pseudomonadati</taxon>
        <taxon>Pseudomonadota</taxon>
        <taxon>Betaproteobacteria</taxon>
        <taxon>Burkholderiales</taxon>
        <taxon>Comamonadaceae</taxon>
        <taxon>Variovorax</taxon>
    </lineage>
</organism>
<dbReference type="EMBL" id="LR743507">
    <property type="protein sequence ID" value="CAA2103828.1"/>
    <property type="molecule type" value="Genomic_DNA"/>
</dbReference>
<dbReference type="GO" id="GO:0016020">
    <property type="term" value="C:membrane"/>
    <property type="evidence" value="ECO:0007669"/>
    <property type="project" value="UniProtKB-SubCell"/>
</dbReference>